<dbReference type="Proteomes" id="UP001454036">
    <property type="component" value="Unassembled WGS sequence"/>
</dbReference>
<feature type="domain" description="Reverse transcriptase" evidence="1">
    <location>
        <begin position="65"/>
        <end position="167"/>
    </location>
</feature>
<dbReference type="InterPro" id="IPR000477">
    <property type="entry name" value="RT_dom"/>
</dbReference>
<evidence type="ECO:0000313" key="2">
    <source>
        <dbReference type="EMBL" id="GAA0159100.1"/>
    </source>
</evidence>
<dbReference type="PANTHER" id="PTHR46890">
    <property type="entry name" value="NON-LTR RETROLELEMENT REVERSE TRANSCRIPTASE-LIKE PROTEIN-RELATED"/>
    <property type="match status" value="1"/>
</dbReference>
<protein>
    <recommendedName>
        <fullName evidence="1">Reverse transcriptase domain-containing protein</fullName>
    </recommendedName>
</protein>
<organism evidence="2 3">
    <name type="scientific">Lithospermum erythrorhizon</name>
    <name type="common">Purple gromwell</name>
    <name type="synonym">Lithospermum officinale var. erythrorhizon</name>
    <dbReference type="NCBI Taxonomy" id="34254"/>
    <lineage>
        <taxon>Eukaryota</taxon>
        <taxon>Viridiplantae</taxon>
        <taxon>Streptophyta</taxon>
        <taxon>Embryophyta</taxon>
        <taxon>Tracheophyta</taxon>
        <taxon>Spermatophyta</taxon>
        <taxon>Magnoliopsida</taxon>
        <taxon>eudicotyledons</taxon>
        <taxon>Gunneridae</taxon>
        <taxon>Pentapetalae</taxon>
        <taxon>asterids</taxon>
        <taxon>lamiids</taxon>
        <taxon>Boraginales</taxon>
        <taxon>Boraginaceae</taxon>
        <taxon>Boraginoideae</taxon>
        <taxon>Lithospermeae</taxon>
        <taxon>Lithospermum</taxon>
    </lineage>
</organism>
<dbReference type="InterPro" id="IPR052343">
    <property type="entry name" value="Retrotransposon-Effector_Assoc"/>
</dbReference>
<keyword evidence="3" id="KW-1185">Reference proteome</keyword>
<reference evidence="2 3" key="1">
    <citation type="submission" date="2024-01" db="EMBL/GenBank/DDBJ databases">
        <title>The complete chloroplast genome sequence of Lithospermum erythrorhizon: insights into the phylogenetic relationship among Boraginaceae species and the maternal lineages of purple gromwells.</title>
        <authorList>
            <person name="Okada T."/>
            <person name="Watanabe K."/>
        </authorList>
    </citation>
    <scope>NUCLEOTIDE SEQUENCE [LARGE SCALE GENOMIC DNA]</scope>
</reference>
<evidence type="ECO:0000313" key="3">
    <source>
        <dbReference type="Proteomes" id="UP001454036"/>
    </source>
</evidence>
<evidence type="ECO:0000259" key="1">
    <source>
        <dbReference type="Pfam" id="PF00078"/>
    </source>
</evidence>
<dbReference type="Pfam" id="PF00078">
    <property type="entry name" value="RVT_1"/>
    <property type="match status" value="1"/>
</dbReference>
<proteinExistence type="predicted"/>
<comment type="caution">
    <text evidence="2">The sequence shown here is derived from an EMBL/GenBank/DDBJ whole genome shotgun (WGS) entry which is preliminary data.</text>
</comment>
<gene>
    <name evidence="2" type="ORF">LIER_15965</name>
</gene>
<dbReference type="PANTHER" id="PTHR46890:SF48">
    <property type="entry name" value="RNA-DIRECTED DNA POLYMERASE"/>
    <property type="match status" value="1"/>
</dbReference>
<sequence>MAAGKSLRPDGLSSDFYEHHWEYIQGEIVATMEHSFASGRVPAWINATTLSLIPKDEVFNAYLISMSLSAFILGRNLGNSIMMLQELVQGYHVKDGVSKAAIKVDLTKAYDMVEWDSLWAVMEAMRFPQRFIGLLRACVGNVGFSININGTLKGWLSSIRGFRQGDPTL</sequence>
<accession>A0AAV3Q584</accession>
<dbReference type="AlphaFoldDB" id="A0AAV3Q584"/>
<dbReference type="EMBL" id="BAABME010003520">
    <property type="protein sequence ID" value="GAA0159100.1"/>
    <property type="molecule type" value="Genomic_DNA"/>
</dbReference>
<name>A0AAV3Q584_LITER</name>